<dbReference type="Pfam" id="PF21156">
    <property type="entry name" value="ISOA1-3_C"/>
    <property type="match status" value="1"/>
</dbReference>
<dbReference type="Gene3D" id="2.60.40.10">
    <property type="entry name" value="Immunoglobulins"/>
    <property type="match status" value="1"/>
</dbReference>
<proteinExistence type="inferred from homology"/>
<sequence length="715" mass="80664">MTTYIFQERPIQIGTGRPLPLGAHIVSTGVNFSIFCRSAWRMALVLYSTGNGPREATIELDPKVNKTGDIWHIHVSGLPDPVWKNVRYGYIVQNSDDPGMNRVLMDPYARALSGGAVWGSPLFRPGLGRLALRRGVVNDSDAAYVRRCFIPEKSGDDDFDWQGDRPINRPLKDSIIYEAHVRGFSMHHSSGVEYPGTYAGIIEKIPHLKKLGITALELMPINEFDEMESHFRDPVTGAPLKNFWGYSSIAFFCPKASYAASGKMGKQVIEFKTMVRELHRAGIEVILDVVYNHTAEGNEQGPAFSFKGLDKDIYYMVNQDGTYKNYSGCGNTLNCNHPLVHDMIIDCLRYWVIEMHVDGFRFDLASILGRDEEGRVLSNPPVVDAIDEDPVLSKTKIIAEAWDAAGLYQVGKFHSWSRWAEWNGKYRDALRHFIKGDSGWAAETATRLAGSSDLYHTSGRKPYHSINYVTCHDGFTMWDLFSYSWKHNDANGENNNDGTNDNISTNCGYEGVTSDSSILKRRRKLIKNSWTILMLSQGTPLVLAGDEFGRTQKGNNNAYCQDNDISWIDWSLVSENQELFAFASNIIAFRKKHPCLRREWFFSGKSENGSHLPDVSWHGVKAWEPDFSDHSQTLAMLVSGLTEEGSGEDIYLAMNSWTKPLEFELPPARKGRKWHWKINTFKGSDGDFIRDGQEYPVKGKKVRVEAVSCVLLISM</sequence>
<dbReference type="InterPro" id="IPR004193">
    <property type="entry name" value="Glyco_hydro_13_N"/>
</dbReference>
<evidence type="ECO:0000256" key="3">
    <source>
        <dbReference type="ARBA" id="ARBA00022946"/>
    </source>
</evidence>
<dbReference type="InterPro" id="IPR011837">
    <property type="entry name" value="Glycogen_debranch_GlgX"/>
</dbReference>
<comment type="caution">
    <text evidence="6">The sequence shown here is derived from an EMBL/GenBank/DDBJ whole genome shotgun (WGS) entry which is preliminary data.</text>
</comment>
<protein>
    <submittedName>
        <fullName evidence="6">Glycogen debranching enzyme GlgX</fullName>
    </submittedName>
</protein>
<dbReference type="NCBIfam" id="TIGR02100">
    <property type="entry name" value="glgX_debranch"/>
    <property type="match status" value="1"/>
</dbReference>
<dbReference type="GO" id="GO:0005980">
    <property type="term" value="P:glycogen catabolic process"/>
    <property type="evidence" value="ECO:0007669"/>
    <property type="project" value="InterPro"/>
</dbReference>
<dbReference type="InterPro" id="IPR006047">
    <property type="entry name" value="GH13_cat_dom"/>
</dbReference>
<evidence type="ECO:0000256" key="4">
    <source>
        <dbReference type="ARBA" id="ARBA00023295"/>
    </source>
</evidence>
<dbReference type="SUPFAM" id="SSF81296">
    <property type="entry name" value="E set domains"/>
    <property type="match status" value="1"/>
</dbReference>
<organism evidence="6 7">
    <name type="scientific">Candidatus Wallbacteria bacterium HGW-Wallbacteria-1</name>
    <dbReference type="NCBI Taxonomy" id="2013854"/>
    <lineage>
        <taxon>Bacteria</taxon>
        <taxon>Candidatus Walliibacteriota</taxon>
    </lineage>
</organism>
<gene>
    <name evidence="6" type="primary">glgX</name>
    <name evidence="6" type="ORF">CVV64_07495</name>
</gene>
<evidence type="ECO:0000313" key="6">
    <source>
        <dbReference type="EMBL" id="PKK90715.1"/>
    </source>
</evidence>
<dbReference type="CDD" id="cd11326">
    <property type="entry name" value="AmyAc_Glg_debranch"/>
    <property type="match status" value="1"/>
</dbReference>
<dbReference type="GO" id="GO:0004135">
    <property type="term" value="F:amylo-alpha-1,6-glucosidase activity"/>
    <property type="evidence" value="ECO:0007669"/>
    <property type="project" value="InterPro"/>
</dbReference>
<dbReference type="AlphaFoldDB" id="A0A2N1PQT9"/>
<dbReference type="SUPFAM" id="SSF51445">
    <property type="entry name" value="(Trans)glycosidases"/>
    <property type="match status" value="1"/>
</dbReference>
<dbReference type="InterPro" id="IPR013780">
    <property type="entry name" value="Glyco_hydro_b"/>
</dbReference>
<dbReference type="SUPFAM" id="SSF51011">
    <property type="entry name" value="Glycosyl hydrolase domain"/>
    <property type="match status" value="1"/>
</dbReference>
<dbReference type="EMBL" id="PGXC01000004">
    <property type="protein sequence ID" value="PKK90715.1"/>
    <property type="molecule type" value="Genomic_DNA"/>
</dbReference>
<dbReference type="CDD" id="cd02856">
    <property type="entry name" value="E_set_GDE_Isoamylase_N"/>
    <property type="match status" value="1"/>
</dbReference>
<dbReference type="InterPro" id="IPR044505">
    <property type="entry name" value="GlgX_Isoamylase_N_E_set"/>
</dbReference>
<comment type="similarity">
    <text evidence="1">Belongs to the glycosyl hydrolase 13 family.</text>
</comment>
<evidence type="ECO:0000313" key="7">
    <source>
        <dbReference type="Proteomes" id="UP000233256"/>
    </source>
</evidence>
<dbReference type="GO" id="GO:0019156">
    <property type="term" value="F:isoamylase activity"/>
    <property type="evidence" value="ECO:0007669"/>
    <property type="project" value="UniProtKB-ARBA"/>
</dbReference>
<feature type="domain" description="Glycosyl hydrolase family 13 catalytic" evidence="5">
    <location>
        <begin position="178"/>
        <end position="590"/>
    </location>
</feature>
<dbReference type="InterPro" id="IPR017853">
    <property type="entry name" value="GH"/>
</dbReference>
<dbReference type="InterPro" id="IPR013783">
    <property type="entry name" value="Ig-like_fold"/>
</dbReference>
<keyword evidence="2" id="KW-0378">Hydrolase</keyword>
<dbReference type="SMART" id="SM00642">
    <property type="entry name" value="Aamy"/>
    <property type="match status" value="1"/>
</dbReference>
<keyword evidence="3" id="KW-0809">Transit peptide</keyword>
<dbReference type="PANTHER" id="PTHR43002">
    <property type="entry name" value="GLYCOGEN DEBRANCHING ENZYME"/>
    <property type="match status" value="1"/>
</dbReference>
<evidence type="ECO:0000256" key="1">
    <source>
        <dbReference type="ARBA" id="ARBA00008061"/>
    </source>
</evidence>
<evidence type="ECO:0000256" key="2">
    <source>
        <dbReference type="ARBA" id="ARBA00022801"/>
    </source>
</evidence>
<dbReference type="Gene3D" id="3.20.20.80">
    <property type="entry name" value="Glycosidases"/>
    <property type="match status" value="1"/>
</dbReference>
<keyword evidence="4" id="KW-0326">Glycosidase</keyword>
<accession>A0A2N1PQT9</accession>
<dbReference type="InterPro" id="IPR048650">
    <property type="entry name" value="ISOA1-3-like_C"/>
</dbReference>
<dbReference type="Gene3D" id="2.60.40.1180">
    <property type="entry name" value="Golgi alpha-mannosidase II"/>
    <property type="match status" value="1"/>
</dbReference>
<dbReference type="Pfam" id="PF00128">
    <property type="entry name" value="Alpha-amylase"/>
    <property type="match status" value="1"/>
</dbReference>
<dbReference type="InterPro" id="IPR014756">
    <property type="entry name" value="Ig_E-set"/>
</dbReference>
<dbReference type="Pfam" id="PF02922">
    <property type="entry name" value="CBM_48"/>
    <property type="match status" value="1"/>
</dbReference>
<reference evidence="6 7" key="1">
    <citation type="journal article" date="2017" name="ISME J.">
        <title>Potential for microbial H2 and metal transformations associated with novel bacteria and archaea in deep terrestrial subsurface sediments.</title>
        <authorList>
            <person name="Hernsdorf A.W."/>
            <person name="Amano Y."/>
            <person name="Miyakawa K."/>
            <person name="Ise K."/>
            <person name="Suzuki Y."/>
            <person name="Anantharaman K."/>
            <person name="Probst A."/>
            <person name="Burstein D."/>
            <person name="Thomas B.C."/>
            <person name="Banfield J.F."/>
        </authorList>
    </citation>
    <scope>NUCLEOTIDE SEQUENCE [LARGE SCALE GENOMIC DNA]</scope>
    <source>
        <strain evidence="6">HGW-Wallbacteria-1</strain>
    </source>
</reference>
<name>A0A2N1PQT9_9BACT</name>
<evidence type="ECO:0000259" key="5">
    <source>
        <dbReference type="SMART" id="SM00642"/>
    </source>
</evidence>
<dbReference type="Proteomes" id="UP000233256">
    <property type="component" value="Unassembled WGS sequence"/>
</dbReference>
<dbReference type="FunFam" id="3.20.20.80:FF:000054">
    <property type="entry name" value="Glycogen debranching enzyme"/>
    <property type="match status" value="1"/>
</dbReference>